<feature type="domain" description="2Fe-2S ferredoxin-type" evidence="10">
    <location>
        <begin position="349"/>
        <end position="432"/>
    </location>
</feature>
<reference evidence="13" key="1">
    <citation type="submission" date="2018-04" db="EMBL/GenBank/DDBJ databases">
        <authorList>
            <person name="Cornet L."/>
        </authorList>
    </citation>
    <scope>NUCLEOTIDE SEQUENCE [LARGE SCALE GENOMIC DNA]</scope>
</reference>
<keyword evidence="8" id="KW-0411">Iron-sulfur</keyword>
<dbReference type="InterPro" id="IPR012675">
    <property type="entry name" value="Beta-grasp_dom_sf"/>
</dbReference>
<dbReference type="InterPro" id="IPR050415">
    <property type="entry name" value="MRET"/>
</dbReference>
<dbReference type="InterPro" id="IPR001433">
    <property type="entry name" value="OxRdtase_FAD/NAD-bd"/>
</dbReference>
<dbReference type="GO" id="GO:0016491">
    <property type="term" value="F:oxidoreductase activity"/>
    <property type="evidence" value="ECO:0007669"/>
    <property type="project" value="UniProtKB-KW"/>
</dbReference>
<dbReference type="PROSITE" id="PS00197">
    <property type="entry name" value="2FE2S_FER_1"/>
    <property type="match status" value="1"/>
</dbReference>
<keyword evidence="5" id="KW-0274">FAD</keyword>
<reference evidence="12 13" key="2">
    <citation type="submission" date="2018-06" db="EMBL/GenBank/DDBJ databases">
        <title>Metagenomic assembly of (sub)arctic Cyanobacteria and their associated microbiome from non-axenic cultures.</title>
        <authorList>
            <person name="Baurain D."/>
        </authorList>
    </citation>
    <scope>NUCLEOTIDE SEQUENCE [LARGE SCALE GENOMIC DNA]</scope>
    <source>
        <strain evidence="12">ULC027bin1</strain>
    </source>
</reference>
<dbReference type="Gene3D" id="2.40.30.10">
    <property type="entry name" value="Translation factors"/>
    <property type="match status" value="1"/>
</dbReference>
<dbReference type="CDD" id="cd00207">
    <property type="entry name" value="fer2"/>
    <property type="match status" value="1"/>
</dbReference>
<dbReference type="InterPro" id="IPR017927">
    <property type="entry name" value="FAD-bd_FR_type"/>
</dbReference>
<evidence type="ECO:0000256" key="9">
    <source>
        <dbReference type="SAM" id="Phobius"/>
    </source>
</evidence>
<evidence type="ECO:0000256" key="6">
    <source>
        <dbReference type="ARBA" id="ARBA00023002"/>
    </source>
</evidence>
<sequence length="432" mass="46836">MSATAALIVGLSVTLTATVVLGLIKPKDESFYKAAPYASLAGTGAGALLGLVYGSQASRKKRSHQASGEQTKAWPGWRDFVVTRKVKESEEITSFYLQPKEPKEPKDKGELPTFQPGQFLIIQLEIPGEAKPIVRTYSLSDYSDRPDTYRLSIKREPSPADLDVPAGLASNFMHDHIQAGSVIPAKPPSGKFTLDVRSPLPIGLISNGVGITPMISMAKAATQLNPDRPIWFVHGAKNGQFHAFRDEIMAVAAQNPNLKLHFAYSRPQAEDSGRYHSTGHVTTELVRSLISYEAEYFLCGSSPFLTSLREGLKNAGVPDSRIFFESFMKTRKATPNSSSSEVSNGQESAEIVFNRAGKTATWTADSTSLPDFAEANDLSPPYSCRQGICGTCLCKIIEGEVEYVETPTAEIEVGSVLTCVSKPKTAKVVLDL</sequence>
<comment type="cofactor">
    <cofactor evidence="1">
        <name>FAD</name>
        <dbReference type="ChEBI" id="CHEBI:57692"/>
    </cofactor>
</comment>
<dbReference type="InterPro" id="IPR036010">
    <property type="entry name" value="2Fe-2S_ferredoxin-like_sf"/>
</dbReference>
<dbReference type="SUPFAM" id="SSF63380">
    <property type="entry name" value="Riboflavin synthase domain-like"/>
    <property type="match status" value="1"/>
</dbReference>
<keyword evidence="2" id="KW-0285">Flavoprotein</keyword>
<keyword evidence="9" id="KW-0812">Transmembrane</keyword>
<dbReference type="InterPro" id="IPR017938">
    <property type="entry name" value="Riboflavin_synthase-like_b-brl"/>
</dbReference>
<dbReference type="PANTHER" id="PTHR47354">
    <property type="entry name" value="NADH OXIDOREDUCTASE HCR"/>
    <property type="match status" value="1"/>
</dbReference>
<feature type="transmembrane region" description="Helical" evidence="9">
    <location>
        <begin position="38"/>
        <end position="55"/>
    </location>
</feature>
<feature type="domain" description="FAD-binding FR-type" evidence="11">
    <location>
        <begin position="75"/>
        <end position="195"/>
    </location>
</feature>
<evidence type="ECO:0000256" key="3">
    <source>
        <dbReference type="ARBA" id="ARBA00022714"/>
    </source>
</evidence>
<organism evidence="12 13">
    <name type="scientific">Phormidesmis priestleyi</name>
    <dbReference type="NCBI Taxonomy" id="268141"/>
    <lineage>
        <taxon>Bacteria</taxon>
        <taxon>Bacillati</taxon>
        <taxon>Cyanobacteriota</taxon>
        <taxon>Cyanophyceae</taxon>
        <taxon>Leptolyngbyales</taxon>
        <taxon>Leptolyngbyaceae</taxon>
        <taxon>Phormidesmis</taxon>
    </lineage>
</organism>
<evidence type="ECO:0000256" key="8">
    <source>
        <dbReference type="ARBA" id="ARBA00023014"/>
    </source>
</evidence>
<evidence type="ECO:0000256" key="1">
    <source>
        <dbReference type="ARBA" id="ARBA00001974"/>
    </source>
</evidence>
<dbReference type="GO" id="GO:0051537">
    <property type="term" value="F:2 iron, 2 sulfur cluster binding"/>
    <property type="evidence" value="ECO:0007669"/>
    <property type="project" value="UniProtKB-KW"/>
</dbReference>
<dbReference type="Pfam" id="PF00970">
    <property type="entry name" value="FAD_binding_6"/>
    <property type="match status" value="1"/>
</dbReference>
<proteinExistence type="predicted"/>
<dbReference type="Pfam" id="PF00111">
    <property type="entry name" value="Fer2"/>
    <property type="match status" value="1"/>
</dbReference>
<keyword evidence="9" id="KW-0472">Membrane</keyword>
<dbReference type="GO" id="GO:0050660">
    <property type="term" value="F:flavin adenine dinucleotide binding"/>
    <property type="evidence" value="ECO:0007669"/>
    <property type="project" value="TreeGrafter"/>
</dbReference>
<dbReference type="GO" id="GO:0046872">
    <property type="term" value="F:metal ion binding"/>
    <property type="evidence" value="ECO:0007669"/>
    <property type="project" value="UniProtKB-KW"/>
</dbReference>
<name>A0A2W4ZDI8_9CYAN</name>
<dbReference type="InterPro" id="IPR008333">
    <property type="entry name" value="Cbr1-like_FAD-bd_dom"/>
</dbReference>
<evidence type="ECO:0000313" key="12">
    <source>
        <dbReference type="EMBL" id="PZO56611.1"/>
    </source>
</evidence>
<keyword evidence="3" id="KW-0001">2Fe-2S</keyword>
<dbReference type="Gene3D" id="3.40.50.80">
    <property type="entry name" value="Nucleotide-binding domain of ferredoxin-NADP reductase (FNR) module"/>
    <property type="match status" value="1"/>
</dbReference>
<evidence type="ECO:0000259" key="11">
    <source>
        <dbReference type="PROSITE" id="PS51384"/>
    </source>
</evidence>
<keyword evidence="9" id="KW-1133">Transmembrane helix</keyword>
<dbReference type="Proteomes" id="UP000249794">
    <property type="component" value="Unassembled WGS sequence"/>
</dbReference>
<dbReference type="PROSITE" id="PS51384">
    <property type="entry name" value="FAD_FR"/>
    <property type="match status" value="1"/>
</dbReference>
<dbReference type="PANTHER" id="PTHR47354:SF8">
    <property type="entry name" value="1,2-PHENYLACETYL-COA EPOXIDASE, SUBUNIT E"/>
    <property type="match status" value="1"/>
</dbReference>
<dbReference type="InterPro" id="IPR039261">
    <property type="entry name" value="FNR_nucleotide-bd"/>
</dbReference>
<dbReference type="Pfam" id="PF00175">
    <property type="entry name" value="NAD_binding_1"/>
    <property type="match status" value="1"/>
</dbReference>
<dbReference type="InterPro" id="IPR001041">
    <property type="entry name" value="2Fe-2S_ferredoxin-type"/>
</dbReference>
<dbReference type="PROSITE" id="PS51085">
    <property type="entry name" value="2FE2S_FER_2"/>
    <property type="match status" value="1"/>
</dbReference>
<evidence type="ECO:0000256" key="2">
    <source>
        <dbReference type="ARBA" id="ARBA00022630"/>
    </source>
</evidence>
<evidence type="ECO:0000259" key="10">
    <source>
        <dbReference type="PROSITE" id="PS51085"/>
    </source>
</evidence>
<dbReference type="SUPFAM" id="SSF54292">
    <property type="entry name" value="2Fe-2S ferredoxin-like"/>
    <property type="match status" value="1"/>
</dbReference>
<keyword evidence="4" id="KW-0479">Metal-binding</keyword>
<dbReference type="InterPro" id="IPR006058">
    <property type="entry name" value="2Fe2S_fd_BS"/>
</dbReference>
<comment type="caution">
    <text evidence="12">The sequence shown here is derived from an EMBL/GenBank/DDBJ whole genome shotgun (WGS) entry which is preliminary data.</text>
</comment>
<dbReference type="CDD" id="cd06184">
    <property type="entry name" value="flavohem_like_fad_nad_binding"/>
    <property type="match status" value="1"/>
</dbReference>
<dbReference type="AlphaFoldDB" id="A0A2W4ZDI8"/>
<dbReference type="Gene3D" id="3.10.20.30">
    <property type="match status" value="1"/>
</dbReference>
<evidence type="ECO:0000256" key="4">
    <source>
        <dbReference type="ARBA" id="ARBA00022723"/>
    </source>
</evidence>
<accession>A0A2W4ZDI8</accession>
<keyword evidence="7" id="KW-0408">Iron</keyword>
<protein>
    <submittedName>
        <fullName evidence="12">Oxidoreductase</fullName>
    </submittedName>
</protein>
<evidence type="ECO:0000313" key="13">
    <source>
        <dbReference type="Proteomes" id="UP000249794"/>
    </source>
</evidence>
<dbReference type="EMBL" id="QBMP01000066">
    <property type="protein sequence ID" value="PZO56611.1"/>
    <property type="molecule type" value="Genomic_DNA"/>
</dbReference>
<gene>
    <name evidence="12" type="ORF">DCF15_08375</name>
</gene>
<dbReference type="SUPFAM" id="SSF52343">
    <property type="entry name" value="Ferredoxin reductase-like, C-terminal NADP-linked domain"/>
    <property type="match status" value="1"/>
</dbReference>
<evidence type="ECO:0000256" key="7">
    <source>
        <dbReference type="ARBA" id="ARBA00023004"/>
    </source>
</evidence>
<keyword evidence="6" id="KW-0560">Oxidoreductase</keyword>
<evidence type="ECO:0000256" key="5">
    <source>
        <dbReference type="ARBA" id="ARBA00022827"/>
    </source>
</evidence>